<evidence type="ECO:0000313" key="4">
    <source>
        <dbReference type="Proteomes" id="UP000039021"/>
    </source>
</evidence>
<dbReference type="Proteomes" id="UP000039021">
    <property type="component" value="Unassembled WGS sequence"/>
</dbReference>
<feature type="compositionally biased region" description="Polar residues" evidence="1">
    <location>
        <begin position="87"/>
        <end position="98"/>
    </location>
</feature>
<dbReference type="Proteomes" id="UP000046947">
    <property type="component" value="Unassembled WGS sequence"/>
</dbReference>
<dbReference type="EMBL" id="CFOH01001688">
    <property type="protein sequence ID" value="CFE89724.1"/>
    <property type="molecule type" value="Genomic_DNA"/>
</dbReference>
<feature type="region of interest" description="Disordered" evidence="1">
    <location>
        <begin position="61"/>
        <end position="98"/>
    </location>
</feature>
<proteinExistence type="predicted"/>
<protein>
    <submittedName>
        <fullName evidence="2">Uncharacterized protein</fullName>
    </submittedName>
</protein>
<name>A0A654TVQ6_MYCTX</name>
<sequence length="98" mass="10409">MSLANSTPAVSSSRRKTAKFSMMPLWTTAILPAASRCGCALRSVGRPWVAQRVWPRPVVPDSAVDGISATASSRLASRPARRRTVSVPPSTSAMPDES</sequence>
<evidence type="ECO:0000256" key="1">
    <source>
        <dbReference type="SAM" id="MobiDB-lite"/>
    </source>
</evidence>
<accession>A0A654TVQ6</accession>
<dbReference type="EMBL" id="CSBK01003527">
    <property type="protein sequence ID" value="CPA99640.1"/>
    <property type="molecule type" value="Genomic_DNA"/>
</dbReference>
<evidence type="ECO:0000313" key="3">
    <source>
        <dbReference type="EMBL" id="CPA99640.1"/>
    </source>
</evidence>
<evidence type="ECO:0000313" key="5">
    <source>
        <dbReference type="Proteomes" id="UP000046947"/>
    </source>
</evidence>
<feature type="compositionally biased region" description="Low complexity" evidence="1">
    <location>
        <begin position="68"/>
        <end position="78"/>
    </location>
</feature>
<organism evidence="2 5">
    <name type="scientific">Mycobacterium tuberculosis</name>
    <dbReference type="NCBI Taxonomy" id="1773"/>
    <lineage>
        <taxon>Bacteria</taxon>
        <taxon>Bacillati</taxon>
        <taxon>Actinomycetota</taxon>
        <taxon>Actinomycetes</taxon>
        <taxon>Mycobacteriales</taxon>
        <taxon>Mycobacteriaceae</taxon>
        <taxon>Mycobacterium</taxon>
        <taxon>Mycobacterium tuberculosis complex</taxon>
    </lineage>
</organism>
<reference evidence="4 5" key="2">
    <citation type="submission" date="2015-03" db="EMBL/GenBank/DDBJ databases">
        <authorList>
            <consortium name="Pathogen Informatics"/>
        </authorList>
    </citation>
    <scope>NUCLEOTIDE SEQUENCE [LARGE SCALE GENOMIC DNA]</scope>
    <source>
        <strain evidence="2 5">H09601792</strain>
        <strain evidence="4">N09902308</strain>
    </source>
</reference>
<gene>
    <name evidence="2" type="ORF">ERS007688_04726</name>
    <name evidence="3" type="ORF">ERS007739_04998</name>
</gene>
<reference evidence="3" key="1">
    <citation type="submission" date="2015-03" db="EMBL/GenBank/DDBJ databases">
        <authorList>
            <consortium name="Pathogen Informatics"/>
            <person name="Murphy D."/>
        </authorList>
    </citation>
    <scope>NUCLEOTIDE SEQUENCE</scope>
    <source>
        <strain evidence="3">N09902308</strain>
    </source>
</reference>
<evidence type="ECO:0000313" key="2">
    <source>
        <dbReference type="EMBL" id="CFE89724.1"/>
    </source>
</evidence>
<dbReference type="AlphaFoldDB" id="A0A654TVQ6"/>